<dbReference type="PANTHER" id="PTHR43364:SF1">
    <property type="entry name" value="OXIDOREDUCTASE YDHF"/>
    <property type="match status" value="1"/>
</dbReference>
<dbReference type="CDD" id="cd19092">
    <property type="entry name" value="AKR_BsYcsN_EcYdhF-like"/>
    <property type="match status" value="1"/>
</dbReference>
<gene>
    <name evidence="2" type="ORF">ACFOEE_08005</name>
</gene>
<dbReference type="Gene3D" id="3.20.20.100">
    <property type="entry name" value="NADP-dependent oxidoreductase domain"/>
    <property type="match status" value="1"/>
</dbReference>
<dbReference type="Pfam" id="PF00248">
    <property type="entry name" value="Aldo_ket_red"/>
    <property type="match status" value="1"/>
</dbReference>
<evidence type="ECO:0000259" key="1">
    <source>
        <dbReference type="Pfam" id="PF00248"/>
    </source>
</evidence>
<organism evidence="2 3">
    <name type="scientific">Pseudoalteromonas fenneropenaei</name>
    <dbReference type="NCBI Taxonomy" id="1737459"/>
    <lineage>
        <taxon>Bacteria</taxon>
        <taxon>Pseudomonadati</taxon>
        <taxon>Pseudomonadota</taxon>
        <taxon>Gammaproteobacteria</taxon>
        <taxon>Alteromonadales</taxon>
        <taxon>Pseudoalteromonadaceae</taxon>
        <taxon>Pseudoalteromonas</taxon>
    </lineage>
</organism>
<feature type="domain" description="NADP-dependent oxidoreductase" evidence="1">
    <location>
        <begin position="11"/>
        <end position="289"/>
    </location>
</feature>
<dbReference type="Proteomes" id="UP001595453">
    <property type="component" value="Unassembled WGS sequence"/>
</dbReference>
<evidence type="ECO:0000313" key="3">
    <source>
        <dbReference type="Proteomes" id="UP001595453"/>
    </source>
</evidence>
<keyword evidence="2" id="KW-0560">Oxidoreductase</keyword>
<dbReference type="InterPro" id="IPR036812">
    <property type="entry name" value="NAD(P)_OxRdtase_dom_sf"/>
</dbReference>
<dbReference type="EC" id="1.-.-.-" evidence="2"/>
<dbReference type="InterPro" id="IPR050523">
    <property type="entry name" value="AKR_Detox_Biosynth"/>
</dbReference>
<name>A0ABV7CIL7_9GAMM</name>
<dbReference type="GO" id="GO:0016491">
    <property type="term" value="F:oxidoreductase activity"/>
    <property type="evidence" value="ECO:0007669"/>
    <property type="project" value="UniProtKB-KW"/>
</dbReference>
<dbReference type="SUPFAM" id="SSF51430">
    <property type="entry name" value="NAD(P)-linked oxidoreductase"/>
    <property type="match status" value="1"/>
</dbReference>
<keyword evidence="3" id="KW-1185">Reference proteome</keyword>
<dbReference type="EMBL" id="JBHRSD010000012">
    <property type="protein sequence ID" value="MFC3032458.1"/>
    <property type="molecule type" value="Genomic_DNA"/>
</dbReference>
<dbReference type="InterPro" id="IPR023210">
    <property type="entry name" value="NADP_OxRdtase_dom"/>
</dbReference>
<reference evidence="3" key="1">
    <citation type="journal article" date="2019" name="Int. J. Syst. Evol. Microbiol.">
        <title>The Global Catalogue of Microorganisms (GCM) 10K type strain sequencing project: providing services to taxonomists for standard genome sequencing and annotation.</title>
        <authorList>
            <consortium name="The Broad Institute Genomics Platform"/>
            <consortium name="The Broad Institute Genome Sequencing Center for Infectious Disease"/>
            <person name="Wu L."/>
            <person name="Ma J."/>
        </authorList>
    </citation>
    <scope>NUCLEOTIDE SEQUENCE [LARGE SCALE GENOMIC DNA]</scope>
    <source>
        <strain evidence="3">KCTC 42730</strain>
    </source>
</reference>
<accession>A0ABV7CIL7</accession>
<comment type="caution">
    <text evidence="2">The sequence shown here is derived from an EMBL/GenBank/DDBJ whole genome shotgun (WGS) entry which is preliminary data.</text>
</comment>
<dbReference type="RefSeq" id="WP_377122987.1">
    <property type="nucleotide sequence ID" value="NZ_JBHRSD010000012.1"/>
</dbReference>
<protein>
    <submittedName>
        <fullName evidence="2">Aldo/keto reductase family oxidoreductase</fullName>
        <ecNumber evidence="2">1.-.-.-</ecNumber>
    </submittedName>
</protein>
<sequence length="298" mass="33145">MTPNFSRPIGRMVLGFWRLLEWQMSPQQCVAFIEHGIEQGIIDTDHADIYGQYDCEAAFGAALKVAPGLREQIRIITKCGIRPALAKKGLAGKANHYDSSKAHIIASAQQSLQHFGTDHLDVLLIHRPDYLMNVDEMAEAFNTLKQNGDVLQFGVSNFTPSQFAMLKSRLDFPLVTNQIEFSPYEMKALDDGTLDQCQQLRVHPMLWSPLAGGRLFSAQDEKALRLRTTLEQVGNEIGAASLDQVVFAWLAMHPSEPSIVLGTGNAERVSAAVASAQLKLEREQWYRIWQASTGHSVP</sequence>
<evidence type="ECO:0000313" key="2">
    <source>
        <dbReference type="EMBL" id="MFC3032458.1"/>
    </source>
</evidence>
<proteinExistence type="predicted"/>
<dbReference type="PANTHER" id="PTHR43364">
    <property type="entry name" value="NADH-SPECIFIC METHYLGLYOXAL REDUCTASE-RELATED"/>
    <property type="match status" value="1"/>
</dbReference>